<evidence type="ECO:0000256" key="15">
    <source>
        <dbReference type="ARBA" id="ARBA00069898"/>
    </source>
</evidence>
<dbReference type="GO" id="GO:0046872">
    <property type="term" value="F:metal ion binding"/>
    <property type="evidence" value="ECO:0007669"/>
    <property type="project" value="UniProtKB-KW"/>
</dbReference>
<evidence type="ECO:0000259" key="16">
    <source>
        <dbReference type="PROSITE" id="PS50926"/>
    </source>
</evidence>
<sequence>MSTNKKVAFYTLGCKVNQYESESIKNQLVKKGYEEVSFEDSADIYIVNSCTVTSIADKKTRNILRRAKKLNEKGTVIVTGCYAQTNSKELLEIDEIDYVVGNSNKSGLVRFIEDLESKKAERVLSENIFENGIYEDYEFATLREMTRAYVKIQDGCNNFCSYCKIPFGRGKSRSRAMESILDEVRVLVNEGFKEFIIIGINLGAYGEDFKEPKNFENLLEEIVKIDGVERVRIGSMYPDKITDEFIELMKNNKKLVPHLHISLQSCDDTVLERMRRKYGSALIKERLLKLRENVENVEYTADVIVGFPGETQEMFKNTEKVIKEIGFSDLHVFQYSDREKTLASTFTDKIDPKDKRERAEDLTALKKEMAISRRREYIGKTLEVLIEEFKDDGFAYGYSENYLRVKIPNLKAQVNDLVTVTIKDIEKELLIGYE</sequence>
<dbReference type="RefSeq" id="WP_078694191.1">
    <property type="nucleotide sequence ID" value="NZ_FUWX01000012.1"/>
</dbReference>
<dbReference type="SFLD" id="SFLDS00029">
    <property type="entry name" value="Radical_SAM"/>
    <property type="match status" value="1"/>
</dbReference>
<keyword evidence="7" id="KW-0949">S-adenosyl-L-methionine</keyword>
<dbReference type="Pfam" id="PF00919">
    <property type="entry name" value="UPF0004"/>
    <property type="match status" value="1"/>
</dbReference>
<evidence type="ECO:0000256" key="4">
    <source>
        <dbReference type="ARBA" id="ARBA00022485"/>
    </source>
</evidence>
<dbReference type="InterPro" id="IPR006638">
    <property type="entry name" value="Elp3/MiaA/NifB-like_rSAM"/>
</dbReference>
<evidence type="ECO:0000259" key="18">
    <source>
        <dbReference type="PROSITE" id="PS51918"/>
    </source>
</evidence>
<keyword evidence="4" id="KW-0004">4Fe-4S</keyword>
<keyword evidence="6 19" id="KW-0808">Transferase</keyword>
<dbReference type="Pfam" id="PF04055">
    <property type="entry name" value="Radical_SAM"/>
    <property type="match status" value="1"/>
</dbReference>
<dbReference type="InterPro" id="IPR058240">
    <property type="entry name" value="rSAM_sf"/>
</dbReference>
<dbReference type="EC" id="2.8.4.5" evidence="3"/>
<dbReference type="PROSITE" id="PS01278">
    <property type="entry name" value="MTTASE_RADICAL"/>
    <property type="match status" value="1"/>
</dbReference>
<comment type="function">
    <text evidence="2">Catalyzes the methylthiolation of N6-threonylcarbamoyladenosine (t(6)A), leading to the formation of 2-methylthio-N6-threonylcarbamoyladenosine (ms(2)t(6)A) at position 37 in tRNAs that read codons beginning with adenine.</text>
</comment>
<evidence type="ECO:0000256" key="1">
    <source>
        <dbReference type="ARBA" id="ARBA00001966"/>
    </source>
</evidence>
<dbReference type="GO" id="GO:0005829">
    <property type="term" value="C:cytosol"/>
    <property type="evidence" value="ECO:0007669"/>
    <property type="project" value="TreeGrafter"/>
</dbReference>
<feature type="domain" description="MTTase N-terminal" evidence="17">
    <location>
        <begin position="5"/>
        <end position="117"/>
    </location>
</feature>
<dbReference type="InterPro" id="IPR006467">
    <property type="entry name" value="MiaB-like_bact"/>
</dbReference>
<keyword evidence="10" id="KW-0408">Iron</keyword>
<keyword evidence="5" id="KW-0963">Cytoplasm</keyword>
<protein>
    <recommendedName>
        <fullName evidence="15">Threonylcarbamoyladenosine tRNA methylthiotransferase MtaB</fullName>
        <ecNumber evidence="3">2.8.4.5</ecNumber>
    </recommendedName>
    <alternativeName>
        <fullName evidence="12">tRNA-t(6)A37 methylthiotransferase</fullName>
    </alternativeName>
</protein>
<dbReference type="FunFam" id="3.40.50.12160:FF:000004">
    <property type="entry name" value="Threonylcarbamoyladenosine tRNA methylthiotransferase MtaB"/>
    <property type="match status" value="1"/>
</dbReference>
<evidence type="ECO:0000256" key="5">
    <source>
        <dbReference type="ARBA" id="ARBA00022490"/>
    </source>
</evidence>
<dbReference type="SFLD" id="SFLDG01082">
    <property type="entry name" value="B12-binding_domain_containing"/>
    <property type="match status" value="1"/>
</dbReference>
<proteinExistence type="inferred from homology"/>
<dbReference type="NCBIfam" id="TIGR00089">
    <property type="entry name" value="MiaB/RimO family radical SAM methylthiotransferase"/>
    <property type="match status" value="1"/>
</dbReference>
<evidence type="ECO:0000259" key="17">
    <source>
        <dbReference type="PROSITE" id="PS51449"/>
    </source>
</evidence>
<feature type="domain" description="Radical SAM core" evidence="18">
    <location>
        <begin position="142"/>
        <end position="372"/>
    </location>
</feature>
<reference evidence="19 20" key="1">
    <citation type="submission" date="2017-02" db="EMBL/GenBank/DDBJ databases">
        <authorList>
            <person name="Peterson S.W."/>
        </authorList>
    </citation>
    <scope>NUCLEOTIDE SEQUENCE [LARGE SCALE GENOMIC DNA]</scope>
    <source>
        <strain evidence="19 20">ATCC 700028</strain>
    </source>
</reference>
<keyword evidence="9" id="KW-0479">Metal-binding</keyword>
<dbReference type="PROSITE" id="PS50926">
    <property type="entry name" value="TRAM"/>
    <property type="match status" value="1"/>
</dbReference>
<dbReference type="PANTHER" id="PTHR43837">
    <property type="entry name" value="RIBOSOMAL PROTEIN S12 METHYLTHIOTRANSFERASE RIMO"/>
    <property type="match status" value="1"/>
</dbReference>
<keyword evidence="11" id="KW-0411">Iron-sulfur</keyword>
<evidence type="ECO:0000256" key="13">
    <source>
        <dbReference type="ARBA" id="ARBA00051661"/>
    </source>
</evidence>
<gene>
    <name evidence="19" type="ORF">SAMN02745174_01721</name>
</gene>
<dbReference type="GO" id="GO:0051539">
    <property type="term" value="F:4 iron, 4 sulfur cluster binding"/>
    <property type="evidence" value="ECO:0007669"/>
    <property type="project" value="UniProtKB-KW"/>
</dbReference>
<evidence type="ECO:0000256" key="11">
    <source>
        <dbReference type="ARBA" id="ARBA00023014"/>
    </source>
</evidence>
<dbReference type="GO" id="GO:0035598">
    <property type="term" value="F:tRNA (N(6)-L-threonylcarbamoyladenosine(37)-C(2))-methylthiotransferase activity"/>
    <property type="evidence" value="ECO:0007669"/>
    <property type="project" value="UniProtKB-EC"/>
</dbReference>
<comment type="cofactor">
    <cofactor evidence="1">
        <name>[4Fe-4S] cluster</name>
        <dbReference type="ChEBI" id="CHEBI:49883"/>
    </cofactor>
</comment>
<comment type="catalytic activity">
    <reaction evidence="13">
        <text>N(6)-L-threonylcarbamoyladenosine(37) in tRNA + (sulfur carrier)-SH + AH2 + 2 S-adenosyl-L-methionine = 2-methylsulfanyl-N(6)-L-threonylcarbamoyladenosine(37) in tRNA + (sulfur carrier)-H + 5'-deoxyadenosine + L-methionine + A + S-adenosyl-L-homocysteine + 2 H(+)</text>
        <dbReference type="Rhea" id="RHEA:37075"/>
        <dbReference type="Rhea" id="RHEA-COMP:10163"/>
        <dbReference type="Rhea" id="RHEA-COMP:11092"/>
        <dbReference type="Rhea" id="RHEA-COMP:14737"/>
        <dbReference type="Rhea" id="RHEA-COMP:14739"/>
        <dbReference type="ChEBI" id="CHEBI:13193"/>
        <dbReference type="ChEBI" id="CHEBI:15378"/>
        <dbReference type="ChEBI" id="CHEBI:17319"/>
        <dbReference type="ChEBI" id="CHEBI:17499"/>
        <dbReference type="ChEBI" id="CHEBI:29917"/>
        <dbReference type="ChEBI" id="CHEBI:57844"/>
        <dbReference type="ChEBI" id="CHEBI:57856"/>
        <dbReference type="ChEBI" id="CHEBI:59789"/>
        <dbReference type="ChEBI" id="CHEBI:64428"/>
        <dbReference type="ChEBI" id="CHEBI:74418"/>
        <dbReference type="ChEBI" id="CHEBI:74420"/>
        <dbReference type="EC" id="2.8.4.5"/>
    </reaction>
</comment>
<dbReference type="InterPro" id="IPR038135">
    <property type="entry name" value="Methylthiotransferase_N_sf"/>
</dbReference>
<dbReference type="SMART" id="SM00729">
    <property type="entry name" value="Elp3"/>
    <property type="match status" value="1"/>
</dbReference>
<dbReference type="EMBL" id="FUWX01000012">
    <property type="protein sequence ID" value="SJZ84269.1"/>
    <property type="molecule type" value="Genomic_DNA"/>
</dbReference>
<dbReference type="InterPro" id="IPR005839">
    <property type="entry name" value="Methylthiotransferase"/>
</dbReference>
<dbReference type="Gene3D" id="3.40.50.12160">
    <property type="entry name" value="Methylthiotransferase, N-terminal domain"/>
    <property type="match status" value="1"/>
</dbReference>
<dbReference type="InterPro" id="IPR020612">
    <property type="entry name" value="Methylthiotransferase_CS"/>
</dbReference>
<evidence type="ECO:0000256" key="14">
    <source>
        <dbReference type="ARBA" id="ARBA00061574"/>
    </source>
</evidence>
<dbReference type="FunFam" id="3.80.30.20:FF:000001">
    <property type="entry name" value="tRNA-2-methylthio-N(6)-dimethylallyladenosine synthase 2"/>
    <property type="match status" value="1"/>
</dbReference>
<keyword evidence="8" id="KW-0819">tRNA processing</keyword>
<dbReference type="GO" id="GO:0035599">
    <property type="term" value="F:aspartic acid methylthiotransferase activity"/>
    <property type="evidence" value="ECO:0007669"/>
    <property type="project" value="TreeGrafter"/>
</dbReference>
<dbReference type="InterPro" id="IPR007197">
    <property type="entry name" value="rSAM"/>
</dbReference>
<dbReference type="STRING" id="180163.SAMN02745174_01721"/>
<organism evidence="19 20">
    <name type="scientific">Cetobacterium ceti</name>
    <dbReference type="NCBI Taxonomy" id="180163"/>
    <lineage>
        <taxon>Bacteria</taxon>
        <taxon>Fusobacteriati</taxon>
        <taxon>Fusobacteriota</taxon>
        <taxon>Fusobacteriia</taxon>
        <taxon>Fusobacteriales</taxon>
        <taxon>Fusobacteriaceae</taxon>
        <taxon>Cetobacterium</taxon>
    </lineage>
</organism>
<dbReference type="InterPro" id="IPR005840">
    <property type="entry name" value="Ribosomal_uS12_MeSTrfase_RimO"/>
</dbReference>
<evidence type="ECO:0000256" key="3">
    <source>
        <dbReference type="ARBA" id="ARBA00013273"/>
    </source>
</evidence>
<dbReference type="CDD" id="cd01335">
    <property type="entry name" value="Radical_SAM"/>
    <property type="match status" value="1"/>
</dbReference>
<dbReference type="PROSITE" id="PS51918">
    <property type="entry name" value="RADICAL_SAM"/>
    <property type="match status" value="1"/>
</dbReference>
<evidence type="ECO:0000256" key="9">
    <source>
        <dbReference type="ARBA" id="ARBA00022723"/>
    </source>
</evidence>
<dbReference type="PANTHER" id="PTHR43837:SF1">
    <property type="entry name" value="RIBOSOMAL PROTEIN US12 METHYLTHIOTRANSFERASE RIMO"/>
    <property type="match status" value="1"/>
</dbReference>
<dbReference type="Proteomes" id="UP000191153">
    <property type="component" value="Unassembled WGS sequence"/>
</dbReference>
<dbReference type="InterPro" id="IPR023404">
    <property type="entry name" value="rSAM_horseshoe"/>
</dbReference>
<dbReference type="SFLD" id="SFLDG01061">
    <property type="entry name" value="methylthiotransferase"/>
    <property type="match status" value="1"/>
</dbReference>
<evidence type="ECO:0000313" key="19">
    <source>
        <dbReference type="EMBL" id="SJZ84269.1"/>
    </source>
</evidence>
<dbReference type="InterPro" id="IPR013848">
    <property type="entry name" value="Methylthiotransferase_N"/>
</dbReference>
<dbReference type="Pfam" id="PF01938">
    <property type="entry name" value="TRAM"/>
    <property type="match status" value="1"/>
</dbReference>
<evidence type="ECO:0000256" key="2">
    <source>
        <dbReference type="ARBA" id="ARBA00002399"/>
    </source>
</evidence>
<comment type="similarity">
    <text evidence="14">Belongs to the methylthiotransferase family. MtaB subfamily.</text>
</comment>
<dbReference type="NCBIfam" id="TIGR01579">
    <property type="entry name" value="MiaB-like-C"/>
    <property type="match status" value="1"/>
</dbReference>
<dbReference type="OrthoDB" id="9805215at2"/>
<dbReference type="Gene3D" id="3.80.30.20">
    <property type="entry name" value="tm_1862 like domain"/>
    <property type="match status" value="1"/>
</dbReference>
<evidence type="ECO:0000256" key="7">
    <source>
        <dbReference type="ARBA" id="ARBA00022691"/>
    </source>
</evidence>
<accession>A0A1T4NYL3</accession>
<evidence type="ECO:0000256" key="8">
    <source>
        <dbReference type="ARBA" id="ARBA00022694"/>
    </source>
</evidence>
<evidence type="ECO:0000313" key="20">
    <source>
        <dbReference type="Proteomes" id="UP000191153"/>
    </source>
</evidence>
<dbReference type="PROSITE" id="PS51449">
    <property type="entry name" value="MTTASE_N"/>
    <property type="match status" value="1"/>
</dbReference>
<name>A0A1T4NYL3_9FUSO</name>
<evidence type="ECO:0000256" key="6">
    <source>
        <dbReference type="ARBA" id="ARBA00022679"/>
    </source>
</evidence>
<evidence type="ECO:0000256" key="12">
    <source>
        <dbReference type="ARBA" id="ARBA00031213"/>
    </source>
</evidence>
<keyword evidence="20" id="KW-1185">Reference proteome</keyword>
<dbReference type="SUPFAM" id="SSF102114">
    <property type="entry name" value="Radical SAM enzymes"/>
    <property type="match status" value="1"/>
</dbReference>
<evidence type="ECO:0000256" key="10">
    <source>
        <dbReference type="ARBA" id="ARBA00023004"/>
    </source>
</evidence>
<feature type="domain" description="TRAM" evidence="16">
    <location>
        <begin position="375"/>
        <end position="434"/>
    </location>
</feature>
<dbReference type="InterPro" id="IPR002792">
    <property type="entry name" value="TRAM_dom"/>
</dbReference>
<dbReference type="AlphaFoldDB" id="A0A1T4NYL3"/>